<dbReference type="Proteomes" id="UP000785679">
    <property type="component" value="Unassembled WGS sequence"/>
</dbReference>
<evidence type="ECO:0000313" key="1">
    <source>
        <dbReference type="EMBL" id="TNV78796.1"/>
    </source>
</evidence>
<comment type="caution">
    <text evidence="1">The sequence shown here is derived from an EMBL/GenBank/DDBJ whole genome shotgun (WGS) entry which is preliminary data.</text>
</comment>
<gene>
    <name evidence="1" type="ORF">FGO68_gene6619</name>
</gene>
<sequence>MNFEKRQSTSSQLQERRFRIGRIVHHNTLMLELLFFVPRHQRIHFLLYLGQDSRDYIKIKWRLLSRPDPMQLDFSSLIECDPERELVAKNFVATDHFSVRPLKQADMHESYDTLAYDPENQYLYVSGNYSKLVQIDINTKKEMNIMHLHGDVYASVVVGECLYVTQERQFYCLDKKTLAVHKNEVLSQPIIKMITFSTNKDTFILCVGWYESMVHIVDCGKREIIFNTQVSESKIIRDMCSCNGMGQFAAAINRGFVLLSINMHAEGGPSIIQQQKTYMRDQAILCLAQVKPSIFIACSLRNNNIQIFDCEQNLVIAKIANPQGSDRYLSLHPLGIDKPMIVSKEIRYFLLKDHQSLTLLDIKTLKARVIAHCEIDRSFSSKGSVPGLNSLIIAPSTRITSGELGGGICIYSCESGWQVRLIRYRETYPEEARVEVEFE</sequence>
<dbReference type="SUPFAM" id="SSF69322">
    <property type="entry name" value="Tricorn protease domain 2"/>
    <property type="match status" value="1"/>
</dbReference>
<proteinExistence type="predicted"/>
<name>A0A8J8NNY3_HALGN</name>
<protein>
    <submittedName>
        <fullName evidence="1">Uncharacterized protein</fullName>
    </submittedName>
</protein>
<dbReference type="EMBL" id="RRYP01009831">
    <property type="protein sequence ID" value="TNV78796.1"/>
    <property type="molecule type" value="Genomic_DNA"/>
</dbReference>
<reference evidence="1" key="1">
    <citation type="submission" date="2019-06" db="EMBL/GenBank/DDBJ databases">
        <authorList>
            <person name="Zheng W."/>
        </authorList>
    </citation>
    <scope>NUCLEOTIDE SEQUENCE</scope>
    <source>
        <strain evidence="1">QDHG01</strain>
    </source>
</reference>
<keyword evidence="2" id="KW-1185">Reference proteome</keyword>
<evidence type="ECO:0000313" key="2">
    <source>
        <dbReference type="Proteomes" id="UP000785679"/>
    </source>
</evidence>
<organism evidence="1 2">
    <name type="scientific">Halteria grandinella</name>
    <dbReference type="NCBI Taxonomy" id="5974"/>
    <lineage>
        <taxon>Eukaryota</taxon>
        <taxon>Sar</taxon>
        <taxon>Alveolata</taxon>
        <taxon>Ciliophora</taxon>
        <taxon>Intramacronucleata</taxon>
        <taxon>Spirotrichea</taxon>
        <taxon>Stichotrichia</taxon>
        <taxon>Sporadotrichida</taxon>
        <taxon>Halteriidae</taxon>
        <taxon>Halteria</taxon>
    </lineage>
</organism>
<accession>A0A8J8NNY3</accession>
<dbReference type="AlphaFoldDB" id="A0A8J8NNY3"/>